<reference evidence="2" key="1">
    <citation type="journal article" date="2021" name="Microb. Physiol.">
        <title>Proteogenomic Insights into the Physiology of Marine, Sulfate-Reducing, Filamentous Desulfonema limicola and Desulfonema magnum.</title>
        <authorList>
            <person name="Schnaars V."/>
            <person name="Wohlbrand L."/>
            <person name="Scheve S."/>
            <person name="Hinrichs C."/>
            <person name="Reinhardt R."/>
            <person name="Rabus R."/>
        </authorList>
    </citation>
    <scope>NUCLEOTIDE SEQUENCE</scope>
    <source>
        <strain evidence="2">4be13</strain>
    </source>
</reference>
<dbReference type="PANTHER" id="PTHR43179">
    <property type="entry name" value="RHAMNOSYLTRANSFERASE WBBL"/>
    <property type="match status" value="1"/>
</dbReference>
<gene>
    <name evidence="2" type="ORF">dnm_008260</name>
</gene>
<dbReference type="Gene3D" id="3.90.550.10">
    <property type="entry name" value="Spore Coat Polysaccharide Biosynthesis Protein SpsA, Chain A"/>
    <property type="match status" value="1"/>
</dbReference>
<keyword evidence="3" id="KW-1185">Reference proteome</keyword>
<name>A0A975GKS1_9BACT</name>
<evidence type="ECO:0000313" key="2">
    <source>
        <dbReference type="EMBL" id="QTA84825.1"/>
    </source>
</evidence>
<protein>
    <submittedName>
        <fullName evidence="2">Glycosyl transferase, family II</fullName>
    </submittedName>
</protein>
<dbReference type="KEGG" id="dmm:dnm_008260"/>
<accession>A0A975GKS1</accession>
<sequence length="264" mass="30279">MDISFVLLTWNSEKYIGKCLDSIFADLGNSVSYEIFIVDNGSADGTLSAIRSFQKRYPAHIIPIFLNKNTGTTYPRNLALKRATGKYVIIMDSDVEVHPGTITALIKMLDTDQRMGLAVPKLLYPNGNLQKSVDVFPTVFTKFFRYFFLKAIEKKENKVLRETAPREVDYAISAMWVMKGEVLQTVGLLDENIFYSPEDVDYCLRVWRAGYKIIYNPRVSVIHDTQEISRGLRVSAATFSHMKGLAYYFKKHGYFLRRPAIRKQ</sequence>
<dbReference type="AlphaFoldDB" id="A0A975GKS1"/>
<dbReference type="InterPro" id="IPR001173">
    <property type="entry name" value="Glyco_trans_2-like"/>
</dbReference>
<organism evidence="2 3">
    <name type="scientific">Desulfonema magnum</name>
    <dbReference type="NCBI Taxonomy" id="45655"/>
    <lineage>
        <taxon>Bacteria</taxon>
        <taxon>Pseudomonadati</taxon>
        <taxon>Thermodesulfobacteriota</taxon>
        <taxon>Desulfobacteria</taxon>
        <taxon>Desulfobacterales</taxon>
        <taxon>Desulfococcaceae</taxon>
        <taxon>Desulfonema</taxon>
    </lineage>
</organism>
<proteinExistence type="predicted"/>
<dbReference type="SUPFAM" id="SSF53448">
    <property type="entry name" value="Nucleotide-diphospho-sugar transferases"/>
    <property type="match status" value="1"/>
</dbReference>
<dbReference type="EMBL" id="CP061800">
    <property type="protein sequence ID" value="QTA84825.1"/>
    <property type="molecule type" value="Genomic_DNA"/>
</dbReference>
<dbReference type="Pfam" id="PF00535">
    <property type="entry name" value="Glycos_transf_2"/>
    <property type="match status" value="1"/>
</dbReference>
<feature type="domain" description="Glycosyltransferase 2-like" evidence="1">
    <location>
        <begin position="4"/>
        <end position="121"/>
    </location>
</feature>
<dbReference type="GO" id="GO:0016740">
    <property type="term" value="F:transferase activity"/>
    <property type="evidence" value="ECO:0007669"/>
    <property type="project" value="UniProtKB-KW"/>
</dbReference>
<dbReference type="CDD" id="cd04186">
    <property type="entry name" value="GT_2_like_c"/>
    <property type="match status" value="1"/>
</dbReference>
<evidence type="ECO:0000313" key="3">
    <source>
        <dbReference type="Proteomes" id="UP000663722"/>
    </source>
</evidence>
<dbReference type="PANTHER" id="PTHR43179:SF7">
    <property type="entry name" value="RHAMNOSYLTRANSFERASE WBBL"/>
    <property type="match status" value="1"/>
</dbReference>
<dbReference type="InterPro" id="IPR029044">
    <property type="entry name" value="Nucleotide-diphossugar_trans"/>
</dbReference>
<evidence type="ECO:0000259" key="1">
    <source>
        <dbReference type="Pfam" id="PF00535"/>
    </source>
</evidence>
<keyword evidence="2" id="KW-0808">Transferase</keyword>
<dbReference type="RefSeq" id="WP_207681138.1">
    <property type="nucleotide sequence ID" value="NZ_CP061800.1"/>
</dbReference>
<dbReference type="Proteomes" id="UP000663722">
    <property type="component" value="Chromosome"/>
</dbReference>